<organism evidence="1 2">
    <name type="scientific">Romanomermis culicivorax</name>
    <name type="common">Nematode worm</name>
    <dbReference type="NCBI Taxonomy" id="13658"/>
    <lineage>
        <taxon>Eukaryota</taxon>
        <taxon>Metazoa</taxon>
        <taxon>Ecdysozoa</taxon>
        <taxon>Nematoda</taxon>
        <taxon>Enoplea</taxon>
        <taxon>Dorylaimia</taxon>
        <taxon>Mermithida</taxon>
        <taxon>Mermithoidea</taxon>
        <taxon>Mermithidae</taxon>
        <taxon>Romanomermis</taxon>
    </lineage>
</organism>
<reference evidence="2" key="1">
    <citation type="submission" date="2022-11" db="UniProtKB">
        <authorList>
            <consortium name="WormBaseParasite"/>
        </authorList>
    </citation>
    <scope>IDENTIFICATION</scope>
</reference>
<name>A0A915L401_ROMCU</name>
<dbReference type="AlphaFoldDB" id="A0A915L401"/>
<dbReference type="WBParaSite" id="nRc.2.0.1.t45466-RA">
    <property type="protein sequence ID" value="nRc.2.0.1.t45466-RA"/>
    <property type="gene ID" value="nRc.2.0.1.g45466"/>
</dbReference>
<proteinExistence type="predicted"/>
<protein>
    <submittedName>
        <fullName evidence="2">Uncharacterized protein</fullName>
    </submittedName>
</protein>
<accession>A0A915L401</accession>
<dbReference type="Proteomes" id="UP000887565">
    <property type="component" value="Unplaced"/>
</dbReference>
<keyword evidence="1" id="KW-1185">Reference proteome</keyword>
<sequence length="141" mass="15700">MIGQQIGIRIGALSATTIINVWQGVDKGHLENAVVLSDFHTHAFFGTVQLPKWYKNLHGNFPNTDKPIYNKGLWDHLSNKHSAAFAKAKKEDLSIKKAKIEASEQKSKIYQVVSQEITCIVEHDDKGNNEVESSIVSPTES</sequence>
<evidence type="ECO:0000313" key="1">
    <source>
        <dbReference type="Proteomes" id="UP000887565"/>
    </source>
</evidence>
<evidence type="ECO:0000313" key="2">
    <source>
        <dbReference type="WBParaSite" id="nRc.2.0.1.t45466-RA"/>
    </source>
</evidence>